<dbReference type="PANTHER" id="PTHR35273:SF2">
    <property type="entry name" value="ALPHA-GALACTOSIDASE"/>
    <property type="match status" value="1"/>
</dbReference>
<keyword evidence="6" id="KW-1185">Reference proteome</keyword>
<dbReference type="InterPro" id="IPR004352">
    <property type="entry name" value="GH114_TIM-barrel"/>
</dbReference>
<evidence type="ECO:0000256" key="1">
    <source>
        <dbReference type="ARBA" id="ARBA00001255"/>
    </source>
</evidence>
<evidence type="ECO:0000256" key="3">
    <source>
        <dbReference type="SAM" id="SignalP"/>
    </source>
</evidence>
<feature type="domain" description="Glycoside-hydrolase family GH114 TIM-barrel" evidence="4">
    <location>
        <begin position="48"/>
        <end position="279"/>
    </location>
</feature>
<feature type="signal peptide" evidence="3">
    <location>
        <begin position="1"/>
        <end position="20"/>
    </location>
</feature>
<comment type="caution">
    <text evidence="5">The sequence shown here is derived from an EMBL/GenBank/DDBJ whole genome shotgun (WGS) entry which is preliminary data.</text>
</comment>
<evidence type="ECO:0000256" key="2">
    <source>
        <dbReference type="ARBA" id="ARBA00012755"/>
    </source>
</evidence>
<name>A0A8H6VHX2_9PEZI</name>
<accession>A0A8H6VHX2</accession>
<dbReference type="SUPFAM" id="SSF51445">
    <property type="entry name" value="(Trans)glycosidases"/>
    <property type="match status" value="1"/>
</dbReference>
<dbReference type="OrthoDB" id="2108802at2759"/>
<keyword evidence="3" id="KW-0732">Signal</keyword>
<dbReference type="InterPro" id="IPR017853">
    <property type="entry name" value="GH"/>
</dbReference>
<reference evidence="5" key="1">
    <citation type="submission" date="2020-04" db="EMBL/GenBank/DDBJ databases">
        <title>Draft genome resource of the tomato pathogen Pseudocercospora fuligena.</title>
        <authorList>
            <person name="Zaccaron A."/>
        </authorList>
    </citation>
    <scope>NUCLEOTIDE SEQUENCE</scope>
    <source>
        <strain evidence="5">PF001</strain>
    </source>
</reference>
<organism evidence="5 6">
    <name type="scientific">Pseudocercospora fuligena</name>
    <dbReference type="NCBI Taxonomy" id="685502"/>
    <lineage>
        <taxon>Eukaryota</taxon>
        <taxon>Fungi</taxon>
        <taxon>Dikarya</taxon>
        <taxon>Ascomycota</taxon>
        <taxon>Pezizomycotina</taxon>
        <taxon>Dothideomycetes</taxon>
        <taxon>Dothideomycetidae</taxon>
        <taxon>Mycosphaerellales</taxon>
        <taxon>Mycosphaerellaceae</taxon>
        <taxon>Pseudocercospora</taxon>
    </lineage>
</organism>
<gene>
    <name evidence="5" type="ORF">HII31_07502</name>
</gene>
<dbReference type="InterPro" id="IPR013785">
    <property type="entry name" value="Aldolase_TIM"/>
</dbReference>
<dbReference type="GO" id="GO:0004557">
    <property type="term" value="F:alpha-galactosidase activity"/>
    <property type="evidence" value="ECO:0007669"/>
    <property type="project" value="UniProtKB-EC"/>
</dbReference>
<dbReference type="PANTHER" id="PTHR35273">
    <property type="entry name" value="ALPHA-1,4 POLYGALACTOSAMINIDASE, PUTATIVE (AFU_ORTHOLOGUE AFUA_3G07890)-RELATED"/>
    <property type="match status" value="1"/>
</dbReference>
<feature type="chain" id="PRO_5034617998" description="alpha-galactosidase" evidence="3">
    <location>
        <begin position="21"/>
        <end position="295"/>
    </location>
</feature>
<evidence type="ECO:0000313" key="5">
    <source>
        <dbReference type="EMBL" id="KAF7191142.1"/>
    </source>
</evidence>
<dbReference type="Pfam" id="PF03537">
    <property type="entry name" value="Glyco_hydro_114"/>
    <property type="match status" value="1"/>
</dbReference>
<dbReference type="Proteomes" id="UP000660729">
    <property type="component" value="Unassembled WGS sequence"/>
</dbReference>
<dbReference type="EMBL" id="JABCIY010000160">
    <property type="protein sequence ID" value="KAF7191142.1"/>
    <property type="molecule type" value="Genomic_DNA"/>
</dbReference>
<dbReference type="EC" id="3.2.1.22" evidence="2"/>
<comment type="catalytic activity">
    <reaction evidence="1">
        <text>Hydrolysis of terminal, non-reducing alpha-D-galactose residues in alpha-D-galactosides, including galactose oligosaccharides, galactomannans and galactolipids.</text>
        <dbReference type="EC" id="3.2.1.22"/>
    </reaction>
</comment>
<dbReference type="Gene3D" id="3.20.20.70">
    <property type="entry name" value="Aldolase class I"/>
    <property type="match status" value="1"/>
</dbReference>
<dbReference type="AlphaFoldDB" id="A0A8H6VHX2"/>
<sequence length="295" mass="30932">MPTFLVNTILVFAIVNLSVAAPAAQPQIPNAVASTAGTALWTPPVNVSWQIILSQPLNIPSSASSITPDVDVFSLDLFGNTASTIQTLHQLNKKVICYFSAGSYEPGRPDSANFLPSDLGSQMANWPDEKWLDIRSLNVQKIMAARIQLAKSKGCDAVDPDNVDGYNNVNGLGLTQQDTVNFMTSLASQAHTSGLSIGLKNAIEVLPALQNTVQFAVNEACTQYSECGAYTSMTKTGKGVLSIAYPAAGVGNVKPATLSKLCANADAAGLSMIIKNPALGPKVEFCDGSVATTPV</sequence>
<evidence type="ECO:0000259" key="4">
    <source>
        <dbReference type="Pfam" id="PF03537"/>
    </source>
</evidence>
<proteinExistence type="predicted"/>
<protein>
    <recommendedName>
        <fullName evidence="2">alpha-galactosidase</fullName>
        <ecNumber evidence="2">3.2.1.22</ecNumber>
    </recommendedName>
</protein>
<evidence type="ECO:0000313" key="6">
    <source>
        <dbReference type="Proteomes" id="UP000660729"/>
    </source>
</evidence>